<name>A0A1M6WBV5_9ACTN</name>
<sequence length="121" mass="12766">MSAMPTPVRSHPCPADPADLVGRWVRLDHGASAAIGVLDDARREGGSGGWEWTLRTAEGVLSGRGPLAARPLTDPAELRSARRGLRAHRADLAEYGAPDDPALTLAAEDLDLLELEAAARP</sequence>
<organism evidence="1 2">
    <name type="scientific">Nocardiopsis flavescens</name>
    <dbReference type="NCBI Taxonomy" id="758803"/>
    <lineage>
        <taxon>Bacteria</taxon>
        <taxon>Bacillati</taxon>
        <taxon>Actinomycetota</taxon>
        <taxon>Actinomycetes</taxon>
        <taxon>Streptosporangiales</taxon>
        <taxon>Nocardiopsidaceae</taxon>
        <taxon>Nocardiopsis</taxon>
    </lineage>
</organism>
<dbReference type="RefSeq" id="WP_073384318.1">
    <property type="nucleotide sequence ID" value="NZ_FQZK01000042.1"/>
</dbReference>
<dbReference type="Proteomes" id="UP000184452">
    <property type="component" value="Unassembled WGS sequence"/>
</dbReference>
<evidence type="ECO:0000313" key="2">
    <source>
        <dbReference type="Proteomes" id="UP000184452"/>
    </source>
</evidence>
<accession>A0A1M6WBV5</accession>
<protein>
    <submittedName>
        <fullName evidence="1">Uncharacterized protein</fullName>
    </submittedName>
</protein>
<dbReference type="AlphaFoldDB" id="A0A1M6WBV5"/>
<proteinExistence type="predicted"/>
<dbReference type="EMBL" id="FQZK01000042">
    <property type="protein sequence ID" value="SHK91139.1"/>
    <property type="molecule type" value="Genomic_DNA"/>
</dbReference>
<evidence type="ECO:0000313" key="1">
    <source>
        <dbReference type="EMBL" id="SHK91139.1"/>
    </source>
</evidence>
<gene>
    <name evidence="1" type="ORF">SAMN05421803_1426</name>
</gene>
<keyword evidence="2" id="KW-1185">Reference proteome</keyword>
<dbReference type="OrthoDB" id="3430870at2"/>
<reference evidence="1 2" key="1">
    <citation type="submission" date="2016-11" db="EMBL/GenBank/DDBJ databases">
        <authorList>
            <person name="Jaros S."/>
            <person name="Januszkiewicz K."/>
            <person name="Wedrychowicz H."/>
        </authorList>
    </citation>
    <scope>NUCLEOTIDE SEQUENCE [LARGE SCALE GENOMIC DNA]</scope>
    <source>
        <strain evidence="1 2">CGMCC 4.5723</strain>
    </source>
</reference>